<dbReference type="AlphaFoldDB" id="A0AAV1CGX7"/>
<protein>
    <submittedName>
        <fullName evidence="3">OLC1v1029930C1</fullName>
    </submittedName>
</protein>
<dbReference type="Gene3D" id="3.60.60.10">
    <property type="entry name" value="Penicillin V Acylase, Chain A"/>
    <property type="match status" value="1"/>
</dbReference>
<dbReference type="Proteomes" id="UP001161247">
    <property type="component" value="Chromosome 2"/>
</dbReference>
<reference evidence="3" key="1">
    <citation type="submission" date="2023-03" db="EMBL/GenBank/DDBJ databases">
        <authorList>
            <person name="Julca I."/>
        </authorList>
    </citation>
    <scope>NUCLEOTIDE SEQUENCE</scope>
</reference>
<accession>A0AAV1CGX7</accession>
<proteinExistence type="predicted"/>
<name>A0AAV1CGX7_OLDCO</name>
<dbReference type="NCBIfam" id="NF040521">
    <property type="entry name" value="C45_proenzyme"/>
    <property type="match status" value="1"/>
</dbReference>
<dbReference type="PANTHER" id="PTHR34180">
    <property type="entry name" value="PEPTIDASE C45"/>
    <property type="match status" value="1"/>
</dbReference>
<evidence type="ECO:0000259" key="2">
    <source>
        <dbReference type="Pfam" id="PF03417"/>
    </source>
</evidence>
<feature type="region of interest" description="Disordered" evidence="1">
    <location>
        <begin position="307"/>
        <end position="350"/>
    </location>
</feature>
<feature type="compositionally biased region" description="Low complexity" evidence="1">
    <location>
        <begin position="308"/>
        <end position="317"/>
    </location>
</feature>
<evidence type="ECO:0000256" key="1">
    <source>
        <dbReference type="SAM" id="MobiDB-lite"/>
    </source>
</evidence>
<gene>
    <name evidence="3" type="ORF">OLC1_LOCUS5444</name>
</gene>
<feature type="domain" description="Peptidase C45 hydrolase" evidence="2">
    <location>
        <begin position="527"/>
        <end position="745"/>
    </location>
</feature>
<sequence length="755" mass="83817">MAIESSIDLGAPVRGGAGIRRFDDSSSNGNDSISPVDVYNLNDEINPSIMLVSVQLNDYNYRNWTPGTLEYLRWKQVDSIVKSWLSAAISLDLMEGFSYASSAKQLWDDLAERYGNANGPMLLRMREELISLKHGDQPLVKHYNALKRLRDQYKHFRPLSESPPAVAKKNPLPVSSQLFGNSTYSVTSNNYSAASSITFNSNYPAASSTNDALITKAQVGKSKKTETSYEYAKRKLEKASLFCTYFQRPGHDKEGCFKIKGYPDWWSLAELSKGKLVWIQMMLYSVSTLHTLESLQLLVNADFRNHQSESSSSNHQSDCADSFPPAQSSSSSDLVPHSASTLPMHHSVDPNDVLLPPSSNSLPVVRHSTMTKTKPAWLQDYAHHINDLNPVAVISNEKFNGGNGLEIFEVGPCKDAKTMGFLIGQRFSSLIQSRLATDLILQNQLRPFSETPQGQQLIQSLSENNRKRFPDYWDELFGTAQGSGVPFLDILLLNFRKEILPFAGPKTDEELKDEISDDCSDILVVGDSMAIAAHNEDANVALLGHTYLIKGTLRNGLCFTAYTYAGELPSCAFGFNSHGLAFTLNSVPPTAAEIVAGGIARNFISRDLLEANSIDDALKRIGSSEVSVGHSYNLIDTRSRRILNVETASGSRISIHEVLETPFFHANMYLHLQVQQMHDENSISRQKRASFLPKGSKSEFLSVLGDTKHEKYPIYMTGPVLYTLCTALFDLDEKTVSITERNPKNTEPSFVFALT</sequence>
<evidence type="ECO:0000313" key="4">
    <source>
        <dbReference type="Proteomes" id="UP001161247"/>
    </source>
</evidence>
<dbReference type="EMBL" id="OX459119">
    <property type="protein sequence ID" value="CAI9094230.1"/>
    <property type="molecule type" value="Genomic_DNA"/>
</dbReference>
<evidence type="ECO:0000313" key="3">
    <source>
        <dbReference type="EMBL" id="CAI9094230.1"/>
    </source>
</evidence>
<dbReference type="Pfam" id="PF03417">
    <property type="entry name" value="AAT"/>
    <property type="match status" value="1"/>
</dbReference>
<dbReference type="PANTHER" id="PTHR34180:SF1">
    <property type="entry name" value="BETA-ALANYL-DOPAMINE_CARCININE HYDROLASE"/>
    <property type="match status" value="1"/>
</dbReference>
<organism evidence="3 4">
    <name type="scientific">Oldenlandia corymbosa var. corymbosa</name>
    <dbReference type="NCBI Taxonomy" id="529605"/>
    <lineage>
        <taxon>Eukaryota</taxon>
        <taxon>Viridiplantae</taxon>
        <taxon>Streptophyta</taxon>
        <taxon>Embryophyta</taxon>
        <taxon>Tracheophyta</taxon>
        <taxon>Spermatophyta</taxon>
        <taxon>Magnoliopsida</taxon>
        <taxon>eudicotyledons</taxon>
        <taxon>Gunneridae</taxon>
        <taxon>Pentapetalae</taxon>
        <taxon>asterids</taxon>
        <taxon>lamiids</taxon>
        <taxon>Gentianales</taxon>
        <taxon>Rubiaceae</taxon>
        <taxon>Rubioideae</taxon>
        <taxon>Spermacoceae</taxon>
        <taxon>Hedyotis-Oldenlandia complex</taxon>
        <taxon>Oldenlandia</taxon>
    </lineage>
</organism>
<dbReference type="InterPro" id="IPR047801">
    <property type="entry name" value="Peptidase_C45"/>
</dbReference>
<dbReference type="InterPro" id="IPR047794">
    <property type="entry name" value="C45_proenzyme-like"/>
</dbReference>
<dbReference type="InterPro" id="IPR005079">
    <property type="entry name" value="Peptidase_C45_hydrolase"/>
</dbReference>
<keyword evidence="4" id="KW-1185">Reference proteome</keyword>